<keyword evidence="8 10" id="KW-0472">Membrane</keyword>
<dbReference type="CDD" id="cd03249">
    <property type="entry name" value="ABC_MTABC3_MDL1_MDL2"/>
    <property type="match status" value="1"/>
</dbReference>
<evidence type="ECO:0000313" key="14">
    <source>
        <dbReference type="Proteomes" id="UP000002668"/>
    </source>
</evidence>
<dbReference type="FunFam" id="1.20.1560.10:FF:000057">
    <property type="entry name" value="ABC multidrug transporter SitT"/>
    <property type="match status" value="1"/>
</dbReference>
<comment type="similarity">
    <text evidence="2">Belongs to the ABC transporter superfamily. ABCB family. Multidrug resistance exporter (TC 3.A.1.201) subfamily.</text>
</comment>
<feature type="transmembrane region" description="Helical" evidence="10">
    <location>
        <begin position="202"/>
        <end position="222"/>
    </location>
</feature>
<feature type="domain" description="ABC transporter" evidence="11">
    <location>
        <begin position="514"/>
        <end position="778"/>
    </location>
</feature>
<dbReference type="InterPro" id="IPR011527">
    <property type="entry name" value="ABC1_TM_dom"/>
</dbReference>
<evidence type="ECO:0000259" key="12">
    <source>
        <dbReference type="PROSITE" id="PS50929"/>
    </source>
</evidence>
<dbReference type="VEuPathDB" id="FungiDB:LEMA_P073210.1"/>
<feature type="transmembrane region" description="Helical" evidence="10">
    <location>
        <begin position="962"/>
        <end position="984"/>
    </location>
</feature>
<reference evidence="14" key="1">
    <citation type="journal article" date="2011" name="Nat. Commun.">
        <title>Effector diversification within compartments of the Leptosphaeria maculans genome affected by Repeat-Induced Point mutations.</title>
        <authorList>
            <person name="Rouxel T."/>
            <person name="Grandaubert J."/>
            <person name="Hane J.K."/>
            <person name="Hoede C."/>
            <person name="van de Wouw A.P."/>
            <person name="Couloux A."/>
            <person name="Dominguez V."/>
            <person name="Anthouard V."/>
            <person name="Bally P."/>
            <person name="Bourras S."/>
            <person name="Cozijnsen A.J."/>
            <person name="Ciuffetti L.M."/>
            <person name="Degrave A."/>
            <person name="Dilmaghani A."/>
            <person name="Duret L."/>
            <person name="Fudal I."/>
            <person name="Goodwin S.B."/>
            <person name="Gout L."/>
            <person name="Glaser N."/>
            <person name="Linglin J."/>
            <person name="Kema G.H.J."/>
            <person name="Lapalu N."/>
            <person name="Lawrence C.B."/>
            <person name="May K."/>
            <person name="Meyer M."/>
            <person name="Ollivier B."/>
            <person name="Poulain J."/>
            <person name="Schoch C.L."/>
            <person name="Simon A."/>
            <person name="Spatafora J.W."/>
            <person name="Stachowiak A."/>
            <person name="Turgeon B.G."/>
            <person name="Tyler B.M."/>
            <person name="Vincent D."/>
            <person name="Weissenbach J."/>
            <person name="Amselem J."/>
            <person name="Quesneville H."/>
            <person name="Oliver R.P."/>
            <person name="Wincker P."/>
            <person name="Balesdent M.-H."/>
            <person name="Howlett B.J."/>
        </authorList>
    </citation>
    <scope>NUCLEOTIDE SEQUENCE [LARGE SCALE GENOMIC DNA]</scope>
    <source>
        <strain evidence="14">JN3 / isolate v23.1.3 / race Av1-4-5-6-7-8</strain>
    </source>
</reference>
<feature type="compositionally biased region" description="Basic and acidic residues" evidence="9">
    <location>
        <begin position="800"/>
        <end position="811"/>
    </location>
</feature>
<feature type="transmembrane region" description="Helical" evidence="10">
    <location>
        <begin position="234"/>
        <end position="259"/>
    </location>
</feature>
<feature type="transmembrane region" description="Helical" evidence="10">
    <location>
        <begin position="412"/>
        <end position="436"/>
    </location>
</feature>
<dbReference type="CDD" id="cd18577">
    <property type="entry name" value="ABC_6TM_Pgp_ABCB1_D1_like"/>
    <property type="match status" value="1"/>
</dbReference>
<feature type="compositionally biased region" description="Polar residues" evidence="9">
    <location>
        <begin position="812"/>
        <end position="826"/>
    </location>
</feature>
<dbReference type="Gene3D" id="3.40.50.300">
    <property type="entry name" value="P-loop containing nucleotide triphosphate hydrolases"/>
    <property type="match status" value="2"/>
</dbReference>
<dbReference type="Pfam" id="PF00005">
    <property type="entry name" value="ABC_tran"/>
    <property type="match status" value="2"/>
</dbReference>
<dbReference type="FunFam" id="3.40.50.300:FF:000967">
    <property type="entry name" value="ABC multidrug transporter mdr4"/>
    <property type="match status" value="1"/>
</dbReference>
<dbReference type="GO" id="GO:0016887">
    <property type="term" value="F:ATP hydrolysis activity"/>
    <property type="evidence" value="ECO:0007669"/>
    <property type="project" value="InterPro"/>
</dbReference>
<evidence type="ECO:0000313" key="13">
    <source>
        <dbReference type="EMBL" id="CBX99732.1"/>
    </source>
</evidence>
<evidence type="ECO:0000256" key="5">
    <source>
        <dbReference type="ARBA" id="ARBA00022741"/>
    </source>
</evidence>
<evidence type="ECO:0000256" key="1">
    <source>
        <dbReference type="ARBA" id="ARBA00004141"/>
    </source>
</evidence>
<dbReference type="GO" id="GO:0005524">
    <property type="term" value="F:ATP binding"/>
    <property type="evidence" value="ECO:0007669"/>
    <property type="project" value="UniProtKB-KW"/>
</dbReference>
<keyword evidence="4 10" id="KW-0812">Transmembrane</keyword>
<dbReference type="HOGENOM" id="CLU_000604_17_0_1"/>
<dbReference type="Proteomes" id="UP000002668">
    <property type="component" value="Genome"/>
</dbReference>
<dbReference type="GO" id="GO:0005743">
    <property type="term" value="C:mitochondrial inner membrane"/>
    <property type="evidence" value="ECO:0007669"/>
    <property type="project" value="TreeGrafter"/>
</dbReference>
<dbReference type="InterPro" id="IPR003439">
    <property type="entry name" value="ABC_transporter-like_ATP-bd"/>
</dbReference>
<feature type="domain" description="ABC transporter" evidence="11">
    <location>
        <begin position="1190"/>
        <end position="1429"/>
    </location>
</feature>
<keyword evidence="3" id="KW-0813">Transport</keyword>
<keyword evidence="5" id="KW-0547">Nucleotide-binding</keyword>
<dbReference type="GO" id="GO:0015421">
    <property type="term" value="F:ABC-type oligopeptide transporter activity"/>
    <property type="evidence" value="ECO:0007669"/>
    <property type="project" value="TreeGrafter"/>
</dbReference>
<gene>
    <name evidence="13" type="ORF">LEMA_P073210.1</name>
</gene>
<evidence type="ECO:0000256" key="7">
    <source>
        <dbReference type="ARBA" id="ARBA00022989"/>
    </source>
</evidence>
<feature type="transmembrane region" description="Helical" evidence="10">
    <location>
        <begin position="448"/>
        <end position="471"/>
    </location>
</feature>
<dbReference type="PANTHER" id="PTHR43394">
    <property type="entry name" value="ATP-DEPENDENT PERMEASE MDL1, MITOCHONDRIAL"/>
    <property type="match status" value="1"/>
</dbReference>
<feature type="domain" description="ABC transmembrane type-1" evidence="12">
    <location>
        <begin position="198"/>
        <end position="476"/>
    </location>
</feature>
<feature type="transmembrane region" description="Helical" evidence="10">
    <location>
        <begin position="335"/>
        <end position="353"/>
    </location>
</feature>
<keyword evidence="7 10" id="KW-1133">Transmembrane helix</keyword>
<dbReference type="SUPFAM" id="SSF90123">
    <property type="entry name" value="ABC transporter transmembrane region"/>
    <property type="match status" value="2"/>
</dbReference>
<dbReference type="CDD" id="cd18578">
    <property type="entry name" value="ABC_6TM_Pgp_ABCB1_D2_like"/>
    <property type="match status" value="1"/>
</dbReference>
<evidence type="ECO:0000256" key="4">
    <source>
        <dbReference type="ARBA" id="ARBA00022692"/>
    </source>
</evidence>
<dbReference type="InterPro" id="IPR017871">
    <property type="entry name" value="ABC_transporter-like_CS"/>
</dbReference>
<dbReference type="PROSITE" id="PS50893">
    <property type="entry name" value="ABC_TRANSPORTER_2"/>
    <property type="match status" value="2"/>
</dbReference>
<dbReference type="EMBL" id="FP929137">
    <property type="protein sequence ID" value="CBX99732.1"/>
    <property type="molecule type" value="Genomic_DNA"/>
</dbReference>
<feature type="transmembrane region" description="Helical" evidence="10">
    <location>
        <begin position="845"/>
        <end position="869"/>
    </location>
</feature>
<evidence type="ECO:0000256" key="6">
    <source>
        <dbReference type="ARBA" id="ARBA00022840"/>
    </source>
</evidence>
<sequence length="1433" mass="156221">MGLWSTAELRYYYHAHWAASSSRRKSPRATLGKEPATFQGSIRKMGYLSSFQVPFGLNATHRERITNNILSMASVVFEASDRCNSFSIAKPHDSDDGSSETQLLLSSDSDIEDELSVRQSAQWERQIEPSLATVQPQAFQGVTTFRQQFIRQILGLNPFKTSYFALYSCLDDAGSKGILALGIGLAICAGVPLRLTSFLLGLMLTETAIQALIGVILGKIINSFPPPQDELKQLLYRLMTVAVGYFAVTWGWAACWAVIGERVSRKTRERLLHRALGMDMEYFDTVSPDMTGILTEKTQTIQLGTSEKVGLFIASISYFISAFTIGFLLNARLTGVMFVTVIPAMASIVYFGTKSVSKFTKQASMYTEKAASVAESAIRAVQIVQAFGLFEQLSEEHVGYLRSALRVGIRKSIAGALMLGSVYFVAYATNALAFWYGDQLRDGSAEAGTIYAVVFLILDASFVVGSFGPFIQTFAMAAAAGAAVSEVLSHPPSDIDVYSTKGKPALKSHFENELVFSAVSFVYPARPTVRILDGVDLRIAPGKVTGLVGPSGSGKSTVTSLLLRFYDPTYGSVSLGNTDLKTFNIQSLRSHISLVSQNPVLFSGTILDNIMHGLPDREHISEEEAVERCREAANEAYCDFIDRLPDGLYTKIGSGPQSQLSGGQKQRITLARALVGAPALLLLDEFTSAMDARWTLYLDHDDIIVLIVFPGTSEAIVLENLRRSSAATGRTTIIIAHRLATVRDADRIIVLKDGVVEEDGQHESLMRTDGIYAELIRAQQFDKRSRPSAASSIRSNPRSKLQEDEHVRHQTGDSNPENTLSAQSQPKKSAIELIGRSIALSRDEAPAIAIGLVSSVFSGSIIVGEAIIFGNLVELLNDTSGSDELTRRIAFYCSMFFVLAIIALVSHSCGKTAFGIVSENLTLRVRDLSFRTILQQDIAWFSRPGHSHHALMSRLNADSGSISGLSGVILGTVFSVATSVIGGIVLAHVVAWKIAVVLLAAVPVMLLAGFLRLRILALAEEHHQTAYSDAAALASEATSSMQIVAAFRLESHILEQYQEAIRKPYEDHLRFSILGNILLAFSLSVTYFVYSLAYWWGSKQVRNGNYSQKDFFIVLPALLFSAQTAGQLFSLAPEITRAKTAAQSVFSLHDEKPSIITETISPSNGTEASESALLASPSNSYGTFAIQGELEFRGVSLYYDSRPTVPALDNVSFMIRHGEYVAFVGRSGAGKSSTINLIERFFDPTAGQVYLDGHDIRKESVRNHRARLALVEQEPDLFPGSIKFNIGLGARPATRITDEDIVRVAKECELHDFIMSLAEGYNTQVGAHGSKLSGGQRQRLAIARALIRDPEILLLDEASSQLDANTEKALRRTIAAASKGRTTIVIAHRLASVQHADRIFVFDTGRIVEQGRHADLVALGGIYSGMVSAQELE</sequence>
<keyword evidence="14" id="KW-1185">Reference proteome</keyword>
<dbReference type="Pfam" id="PF00664">
    <property type="entry name" value="ABC_membrane"/>
    <property type="match status" value="2"/>
</dbReference>
<feature type="transmembrane region" description="Helical" evidence="10">
    <location>
        <begin position="1111"/>
        <end position="1132"/>
    </location>
</feature>
<accession>E5A7Y7</accession>
<dbReference type="InterPro" id="IPR003593">
    <property type="entry name" value="AAA+_ATPase"/>
</dbReference>
<proteinExistence type="inferred from homology"/>
<keyword evidence="6" id="KW-0067">ATP-binding</keyword>
<feature type="transmembrane region" description="Helical" evidence="10">
    <location>
        <begin position="889"/>
        <end position="906"/>
    </location>
</feature>
<dbReference type="InParanoid" id="E5A7Y7"/>
<feature type="domain" description="ABC transmembrane type-1" evidence="12">
    <location>
        <begin position="849"/>
        <end position="1137"/>
    </location>
</feature>
<comment type="subcellular location">
    <subcellularLocation>
        <location evidence="1">Membrane</location>
        <topology evidence="1">Multi-pass membrane protein</topology>
    </subcellularLocation>
</comment>
<dbReference type="STRING" id="985895.E5A7Y7"/>
<feature type="transmembrane region" description="Helical" evidence="10">
    <location>
        <begin position="309"/>
        <end position="329"/>
    </location>
</feature>
<feature type="transmembrane region" description="Helical" evidence="10">
    <location>
        <begin position="1071"/>
        <end position="1096"/>
    </location>
</feature>
<dbReference type="Gene3D" id="1.20.1560.10">
    <property type="entry name" value="ABC transporter type 1, transmembrane domain"/>
    <property type="match status" value="1"/>
</dbReference>
<evidence type="ECO:0000256" key="2">
    <source>
        <dbReference type="ARBA" id="ARBA00007577"/>
    </source>
</evidence>
<dbReference type="PANTHER" id="PTHR43394:SF18">
    <property type="entry name" value="ABC TRANSPORTER B FAMILY MEMBER 11-LIKE"/>
    <property type="match status" value="1"/>
</dbReference>
<evidence type="ECO:0000256" key="3">
    <source>
        <dbReference type="ARBA" id="ARBA00022448"/>
    </source>
</evidence>
<dbReference type="OrthoDB" id="6500128at2759"/>
<dbReference type="OMA" id="YFVAYAT"/>
<dbReference type="PROSITE" id="PS50929">
    <property type="entry name" value="ABC_TM1F"/>
    <property type="match status" value="2"/>
</dbReference>
<dbReference type="GO" id="GO:0090374">
    <property type="term" value="P:oligopeptide export from mitochondrion"/>
    <property type="evidence" value="ECO:0007669"/>
    <property type="project" value="TreeGrafter"/>
</dbReference>
<feature type="transmembrane region" description="Helical" evidence="10">
    <location>
        <begin position="990"/>
        <end position="1011"/>
    </location>
</feature>
<evidence type="ECO:0000259" key="11">
    <source>
        <dbReference type="PROSITE" id="PS50893"/>
    </source>
</evidence>
<protein>
    <submittedName>
        <fullName evidence="13">Similar to multidrug resistance protein 1</fullName>
    </submittedName>
</protein>
<evidence type="ECO:0000256" key="9">
    <source>
        <dbReference type="SAM" id="MobiDB-lite"/>
    </source>
</evidence>
<dbReference type="InterPro" id="IPR039421">
    <property type="entry name" value="Type_1_exporter"/>
</dbReference>
<dbReference type="SUPFAM" id="SSF52540">
    <property type="entry name" value="P-loop containing nucleoside triphosphate hydrolases"/>
    <property type="match status" value="2"/>
</dbReference>
<evidence type="ECO:0000256" key="8">
    <source>
        <dbReference type="ARBA" id="ARBA00023136"/>
    </source>
</evidence>
<dbReference type="PROSITE" id="PS00211">
    <property type="entry name" value="ABC_TRANSPORTER_1"/>
    <property type="match status" value="2"/>
</dbReference>
<dbReference type="SMART" id="SM00382">
    <property type="entry name" value="AAA"/>
    <property type="match status" value="2"/>
</dbReference>
<evidence type="ECO:0000256" key="10">
    <source>
        <dbReference type="SAM" id="Phobius"/>
    </source>
</evidence>
<dbReference type="eggNOG" id="KOG0055">
    <property type="taxonomic scope" value="Eukaryota"/>
</dbReference>
<dbReference type="InterPro" id="IPR036640">
    <property type="entry name" value="ABC1_TM_sf"/>
</dbReference>
<dbReference type="InterPro" id="IPR027417">
    <property type="entry name" value="P-loop_NTPase"/>
</dbReference>
<feature type="compositionally biased region" description="Low complexity" evidence="9">
    <location>
        <begin position="787"/>
        <end position="799"/>
    </location>
</feature>
<feature type="region of interest" description="Disordered" evidence="9">
    <location>
        <begin position="782"/>
        <end position="826"/>
    </location>
</feature>
<name>E5A7Y7_LEPMJ</name>
<organism evidence="14">
    <name type="scientific">Leptosphaeria maculans (strain JN3 / isolate v23.1.3 / race Av1-4-5-6-7-8)</name>
    <name type="common">Blackleg fungus</name>
    <name type="synonym">Phoma lingam</name>
    <dbReference type="NCBI Taxonomy" id="985895"/>
    <lineage>
        <taxon>Eukaryota</taxon>
        <taxon>Fungi</taxon>
        <taxon>Dikarya</taxon>
        <taxon>Ascomycota</taxon>
        <taxon>Pezizomycotina</taxon>
        <taxon>Dothideomycetes</taxon>
        <taxon>Pleosporomycetidae</taxon>
        <taxon>Pleosporales</taxon>
        <taxon>Pleosporineae</taxon>
        <taxon>Leptosphaeriaceae</taxon>
        <taxon>Plenodomus</taxon>
        <taxon>Plenodomus lingam/Leptosphaeria maculans species complex</taxon>
    </lineage>
</organism>